<gene>
    <name evidence="8" type="ORF">PGLA2088_LOCUS20685</name>
</gene>
<dbReference type="Pfam" id="PF04117">
    <property type="entry name" value="Mpv17_PMP22"/>
    <property type="match status" value="1"/>
</dbReference>
<evidence type="ECO:0000256" key="2">
    <source>
        <dbReference type="ARBA" id="ARBA00006824"/>
    </source>
</evidence>
<dbReference type="PANTHER" id="PTHR11266">
    <property type="entry name" value="PEROXISOMAL MEMBRANE PROTEIN 2, PXMP2 MPV17"/>
    <property type="match status" value="1"/>
</dbReference>
<keyword evidence="5" id="KW-0472">Membrane</keyword>
<name>A0A813JL94_POLGL</name>
<evidence type="ECO:0000313" key="8">
    <source>
        <dbReference type="EMBL" id="CAE8678210.1"/>
    </source>
</evidence>
<evidence type="ECO:0000313" key="9">
    <source>
        <dbReference type="Proteomes" id="UP000626109"/>
    </source>
</evidence>
<evidence type="ECO:0000256" key="7">
    <source>
        <dbReference type="SAM" id="SignalP"/>
    </source>
</evidence>
<comment type="subcellular location">
    <subcellularLocation>
        <location evidence="1">Membrane</location>
        <topology evidence="1">Multi-pass membrane protein</topology>
    </subcellularLocation>
</comment>
<feature type="chain" id="PRO_5032882283" description="Peroxisomal membrane protein MPV17" evidence="7">
    <location>
        <begin position="16"/>
        <end position="217"/>
    </location>
</feature>
<comment type="similarity">
    <text evidence="2 6">Belongs to the peroxisomal membrane protein PXMP2/4 family.</text>
</comment>
<keyword evidence="3" id="KW-0812">Transmembrane</keyword>
<keyword evidence="4" id="KW-1133">Transmembrane helix</keyword>
<dbReference type="GO" id="GO:0016020">
    <property type="term" value="C:membrane"/>
    <property type="evidence" value="ECO:0007669"/>
    <property type="project" value="UniProtKB-SubCell"/>
</dbReference>
<feature type="signal peptide" evidence="7">
    <location>
        <begin position="1"/>
        <end position="15"/>
    </location>
</feature>
<evidence type="ECO:0000256" key="3">
    <source>
        <dbReference type="ARBA" id="ARBA00022692"/>
    </source>
</evidence>
<reference evidence="8" key="1">
    <citation type="submission" date="2021-02" db="EMBL/GenBank/DDBJ databases">
        <authorList>
            <person name="Dougan E. K."/>
            <person name="Rhodes N."/>
            <person name="Thang M."/>
            <person name="Chan C."/>
        </authorList>
    </citation>
    <scope>NUCLEOTIDE SEQUENCE</scope>
</reference>
<comment type="caution">
    <text evidence="8">The sequence shown here is derived from an EMBL/GenBank/DDBJ whole genome shotgun (WGS) entry which is preliminary data.</text>
</comment>
<proteinExistence type="inferred from homology"/>
<sequence length="217" mass="23888">MLFLLLFVYCGGVPCRSFRSMRLARGLLVRYEALLHRAPAATKGATAAGLALVGDVAAQSFEERSAAKDGSHRVSGSGSEGSLDLQRLFAFSCFAGAWSAGGLHPLYQAMQWLLPTTSAVTVVSKVVLQHAVINPFLYLPFFYIGNGLMLGKDVTEIREKAEAEYWLTLGYIWKFWIPISALNFALTPVRHQVNVANVGNLAWNMILSLLYNKEKTE</sequence>
<evidence type="ECO:0008006" key="10">
    <source>
        <dbReference type="Google" id="ProtNLM"/>
    </source>
</evidence>
<keyword evidence="7" id="KW-0732">Signal</keyword>
<accession>A0A813JL94</accession>
<evidence type="ECO:0000256" key="6">
    <source>
        <dbReference type="RuleBase" id="RU363053"/>
    </source>
</evidence>
<dbReference type="Proteomes" id="UP000626109">
    <property type="component" value="Unassembled WGS sequence"/>
</dbReference>
<evidence type="ECO:0000256" key="4">
    <source>
        <dbReference type="ARBA" id="ARBA00022989"/>
    </source>
</evidence>
<dbReference type="EMBL" id="CAJNNW010025668">
    <property type="protein sequence ID" value="CAE8678210.1"/>
    <property type="molecule type" value="Genomic_DNA"/>
</dbReference>
<dbReference type="AlphaFoldDB" id="A0A813JL94"/>
<dbReference type="InterPro" id="IPR007248">
    <property type="entry name" value="Mpv17_PMP22"/>
</dbReference>
<evidence type="ECO:0000256" key="5">
    <source>
        <dbReference type="ARBA" id="ARBA00023136"/>
    </source>
</evidence>
<dbReference type="GO" id="GO:0005737">
    <property type="term" value="C:cytoplasm"/>
    <property type="evidence" value="ECO:0007669"/>
    <property type="project" value="TreeGrafter"/>
</dbReference>
<protein>
    <recommendedName>
        <fullName evidence="10">Peroxisomal membrane protein MPV17</fullName>
    </recommendedName>
</protein>
<organism evidence="8 9">
    <name type="scientific">Polarella glacialis</name>
    <name type="common">Dinoflagellate</name>
    <dbReference type="NCBI Taxonomy" id="89957"/>
    <lineage>
        <taxon>Eukaryota</taxon>
        <taxon>Sar</taxon>
        <taxon>Alveolata</taxon>
        <taxon>Dinophyceae</taxon>
        <taxon>Suessiales</taxon>
        <taxon>Suessiaceae</taxon>
        <taxon>Polarella</taxon>
    </lineage>
</organism>
<evidence type="ECO:0000256" key="1">
    <source>
        <dbReference type="ARBA" id="ARBA00004141"/>
    </source>
</evidence>